<dbReference type="InterPro" id="IPR000477">
    <property type="entry name" value="RT_dom"/>
</dbReference>
<reference evidence="2 3" key="1">
    <citation type="journal article" date="2012" name="Nat. Biotechnol.">
        <title>Draft genome sequence of pigeonpea (Cajanus cajan), an orphan legume crop of resource-poor farmers.</title>
        <authorList>
            <person name="Varshney R.K."/>
            <person name="Chen W."/>
            <person name="Li Y."/>
            <person name="Bharti A.K."/>
            <person name="Saxena R.K."/>
            <person name="Schlueter J.A."/>
            <person name="Donoghue M.T."/>
            <person name="Azam S."/>
            <person name="Fan G."/>
            <person name="Whaley A.M."/>
            <person name="Farmer A.D."/>
            <person name="Sheridan J."/>
            <person name="Iwata A."/>
            <person name="Tuteja R."/>
            <person name="Penmetsa R.V."/>
            <person name="Wu W."/>
            <person name="Upadhyaya H.D."/>
            <person name="Yang S.P."/>
            <person name="Shah T."/>
            <person name="Saxena K.B."/>
            <person name="Michael T."/>
            <person name="McCombie W.R."/>
            <person name="Yang B."/>
            <person name="Zhang G."/>
            <person name="Yang H."/>
            <person name="Wang J."/>
            <person name="Spillane C."/>
            <person name="Cook D.R."/>
            <person name="May G.D."/>
            <person name="Xu X."/>
            <person name="Jackson S.A."/>
        </authorList>
    </citation>
    <scope>NUCLEOTIDE SEQUENCE [LARGE SCALE GENOMIC DNA]</scope>
    <source>
        <strain evidence="3">cv. Asha</strain>
    </source>
</reference>
<dbReference type="PANTHER" id="PTHR31325">
    <property type="entry name" value="OS01G0798800 PROTEIN-RELATED"/>
    <property type="match status" value="1"/>
</dbReference>
<dbReference type="InterPro" id="IPR043502">
    <property type="entry name" value="DNA/RNA_pol_sf"/>
</dbReference>
<dbReference type="AlphaFoldDB" id="A0A151UBN0"/>
<accession>A0A151UBN0</accession>
<dbReference type="InterPro" id="IPR025315">
    <property type="entry name" value="DUF4220"/>
</dbReference>
<keyword evidence="3" id="KW-1185">Reference proteome</keyword>
<evidence type="ECO:0000313" key="2">
    <source>
        <dbReference type="EMBL" id="KYP76725.1"/>
    </source>
</evidence>
<dbReference type="PROSITE" id="PS50878">
    <property type="entry name" value="RT_POL"/>
    <property type="match status" value="1"/>
</dbReference>
<dbReference type="CDD" id="cd01647">
    <property type="entry name" value="RT_LTR"/>
    <property type="match status" value="1"/>
</dbReference>
<dbReference type="SUPFAM" id="SSF56672">
    <property type="entry name" value="DNA/RNA polymerases"/>
    <property type="match status" value="1"/>
</dbReference>
<dbReference type="InterPro" id="IPR043128">
    <property type="entry name" value="Rev_trsase/Diguanyl_cyclase"/>
</dbReference>
<evidence type="ECO:0000313" key="3">
    <source>
        <dbReference type="Proteomes" id="UP000075243"/>
    </source>
</evidence>
<dbReference type="Pfam" id="PF04578">
    <property type="entry name" value="DUF594"/>
    <property type="match status" value="1"/>
</dbReference>
<gene>
    <name evidence="2" type="ORF">KK1_020978</name>
</gene>
<dbReference type="Gene3D" id="3.10.10.10">
    <property type="entry name" value="HIV Type 1 Reverse Transcriptase, subunit A, domain 1"/>
    <property type="match status" value="1"/>
</dbReference>
<organism evidence="2 3">
    <name type="scientific">Cajanus cajan</name>
    <name type="common">Pigeon pea</name>
    <name type="synonym">Cajanus indicus</name>
    <dbReference type="NCBI Taxonomy" id="3821"/>
    <lineage>
        <taxon>Eukaryota</taxon>
        <taxon>Viridiplantae</taxon>
        <taxon>Streptophyta</taxon>
        <taxon>Embryophyta</taxon>
        <taxon>Tracheophyta</taxon>
        <taxon>Spermatophyta</taxon>
        <taxon>Magnoliopsida</taxon>
        <taxon>eudicotyledons</taxon>
        <taxon>Gunneridae</taxon>
        <taxon>Pentapetalae</taxon>
        <taxon>rosids</taxon>
        <taxon>fabids</taxon>
        <taxon>Fabales</taxon>
        <taxon>Fabaceae</taxon>
        <taxon>Papilionoideae</taxon>
        <taxon>50 kb inversion clade</taxon>
        <taxon>NPAAA clade</taxon>
        <taxon>indigoferoid/millettioid clade</taxon>
        <taxon>Phaseoleae</taxon>
        <taxon>Cajanus</taxon>
    </lineage>
</organism>
<dbReference type="InterPro" id="IPR007658">
    <property type="entry name" value="DUF594"/>
</dbReference>
<feature type="domain" description="Reverse transcriptase" evidence="1">
    <location>
        <begin position="741"/>
        <end position="920"/>
    </location>
</feature>
<name>A0A151UBN0_CAJCA</name>
<evidence type="ECO:0000259" key="1">
    <source>
        <dbReference type="PROSITE" id="PS50878"/>
    </source>
</evidence>
<dbReference type="Pfam" id="PF00078">
    <property type="entry name" value="RVT_1"/>
    <property type="match status" value="1"/>
</dbReference>
<dbReference type="EMBL" id="CM003603">
    <property type="protein sequence ID" value="KYP76725.1"/>
    <property type="molecule type" value="Genomic_DNA"/>
</dbReference>
<dbReference type="Pfam" id="PF13968">
    <property type="entry name" value="DUF4220"/>
    <property type="match status" value="1"/>
</dbReference>
<sequence length="998" mass="113951">MSIEGHRRLAQIIPDEVQEWWDKWELRGLILLSLLSQIILTLLGNRTKYKPNICTRPLVWSAYLLADWVAAVAMGVISSNLGDYYNKGEQPKNVDPQLLAFWAPFFLMHLGGPDTITAYALEDNELWLRHLVGLLSQTALTVYIIFMSWKGNWLSHITILMLIIGIIKYAERTWSLYCGSIKNLRDSFLRSIDSSEKSEQWQEPRASAPIDSVEDFVQGLADSIADSVTRRSRRIGNQRVFLRAIYIFISLFVDLVLGPWDINRDKKEFQAEGRFGWSVPFSTVDYELKLMYDVFYTKAFANYGILGVISRLITLTTTIVVLVSYANSNAKMEHLVEDHIITYLLLVGALIAEIYAFISASFSRWTKHYFVIKGLGLCCWLYECIDCLTFFGKGGVRISLGQSDFFNLICNKKLNIKGNFFPVNNIEELPSVSHCLTSDHLQQAIHKHLYDKSEKGSQSNASGAPGYRNLLLEKNGPIFSSELEFHRTIITWHIATDLFYYSNDESSSIFDSRKNCKEMSDYMFYLLIKQRHMLPVGAGLITLRDTIIEAMKFFEHIKVVPEKKNLAQTCTMLLQQDTVATTRDDEASSSGMQTTSVLFHACEVAKQLNAEQYKHLVWDFLEELWVEIMCYAGAQCRVDMHAHQLRRGPEFLSHIWLLQAHFGLLDQFQISSHQESTTPALEQQAYPVKEAHRSYPVDRPLRPISATVTYSPCHHLDTVPIVRTNPNTTEAIITETQKLLNAGFICEVRYTTWLANVVLVKKSSGKWRMYVDYTNLNKACPKDSYPLPSIERLVDGASGNTLLSFLDAYSGYNQIMMYPPDEVHTSFITDHANFCYRVMPFGLKIAGATYQRLMDKVFYQQIGWNMEVYVDNMVVKTTSAEGHAADLAEVFSQIRKHNMGLNPDKCVFGVHGGKFLGFMITSKGIEANPEKCKAIIQMQSPQTVKDVQQLARRLVSLSRFIPGPIFTLLRKLKNFEWMDQCEEAFKSFKAFLTTPPIL</sequence>
<dbReference type="Proteomes" id="UP000075243">
    <property type="component" value="Chromosome 1"/>
</dbReference>
<proteinExistence type="predicted"/>
<dbReference type="Gramene" id="C.cajan_20372.t">
    <property type="protein sequence ID" value="C.cajan_20372.t"/>
    <property type="gene ID" value="C.cajan_20372"/>
</dbReference>
<dbReference type="Gene3D" id="3.30.70.270">
    <property type="match status" value="2"/>
</dbReference>
<dbReference type="OMA" id="NCKEMSD"/>
<protein>
    <submittedName>
        <fullName evidence="2">Transposon Ty3-I Gag-Pol polyprotein</fullName>
    </submittedName>
</protein>